<sequence length="468" mass="52643">MGRPRGFFCVKQANHREKGIMPVISQHTGVNEIMTVEIELKFIATPAAIAALPERLTSWQSQHSAPQTLTNIYFETADNRLRQHDIGLRIRGYDGRYEMTVKTGGKVVGGLHQRPEYNVDIDSDKLDLARFPADIWPEGESVEALQAELQPLFRTDFTREKWVITYGESEIELALDQGSISAGELSEPLSEIELELKQGHQADLLALAVELAQIGGLRQSNLSKAARGYHLAQGNLPRELRPLLVLQPAPKSTVEQGMVAGLEMALDHWQYHEELWLRGEPAAKAMIIEAVAMVRQTLAIFGGLVPRKASTELRALLIALEPQLEPKNVKADQLCYSADYLKCKLALTSWLVTAGWRPFMDAKAQAKFDGSFKRFCDIMLSRSAADLKEAFGHHMDDDGYLAQLPRLNRQIMTFQLLSGFYPQSEWHPYIDGWFGLQLAIMERQGHWRDTARKEALAQAAFWLNGAVR</sequence>
<dbReference type="PANTHER" id="PTHR39569">
    <property type="entry name" value="INORGANIC TRIPHOSPHATASE"/>
    <property type="match status" value="1"/>
</dbReference>
<dbReference type="PROSITE" id="PS51707">
    <property type="entry name" value="CYTH"/>
    <property type="match status" value="1"/>
</dbReference>
<dbReference type="InterPro" id="IPR023577">
    <property type="entry name" value="CYTH_domain"/>
</dbReference>
<dbReference type="Gene3D" id="2.40.320.10">
    <property type="entry name" value="Hypothetical Protein Pfu-838710-001"/>
    <property type="match status" value="1"/>
</dbReference>
<evidence type="ECO:0000259" key="1">
    <source>
        <dbReference type="PROSITE" id="PS51707"/>
    </source>
</evidence>
<feature type="domain" description="CHAD" evidence="2">
    <location>
        <begin position="251"/>
        <end position="468"/>
    </location>
</feature>
<dbReference type="InterPro" id="IPR039013">
    <property type="entry name" value="YgiF"/>
</dbReference>
<dbReference type="PANTHER" id="PTHR39569:SF1">
    <property type="entry name" value="INORGANIC TRIPHOSPHATASE"/>
    <property type="match status" value="1"/>
</dbReference>
<dbReference type="CDD" id="cd07756">
    <property type="entry name" value="CYTH-like_Pase_CHAD"/>
    <property type="match status" value="1"/>
</dbReference>
<dbReference type="PROSITE" id="PS51708">
    <property type="entry name" value="CHAD"/>
    <property type="match status" value="1"/>
</dbReference>
<protein>
    <submittedName>
        <fullName evidence="3">Adenylate cyclase</fullName>
        <ecNumber evidence="3">4.6.1.1</ecNumber>
    </submittedName>
</protein>
<dbReference type="AlphaFoldDB" id="A0A0T9U4S1"/>
<feature type="domain" description="CYTH" evidence="1">
    <location>
        <begin position="35"/>
        <end position="235"/>
    </location>
</feature>
<dbReference type="EC" id="4.6.1.1" evidence="3"/>
<dbReference type="GO" id="GO:0046872">
    <property type="term" value="F:metal ion binding"/>
    <property type="evidence" value="ECO:0007669"/>
    <property type="project" value="TreeGrafter"/>
</dbReference>
<dbReference type="SUPFAM" id="SSF55154">
    <property type="entry name" value="CYTH-like phosphatases"/>
    <property type="match status" value="1"/>
</dbReference>
<accession>A0A0T9U4S1</accession>
<evidence type="ECO:0000259" key="2">
    <source>
        <dbReference type="PROSITE" id="PS51708"/>
    </source>
</evidence>
<organism evidence="3 4">
    <name type="scientific">Yersinia aleksiciae</name>
    <dbReference type="NCBI Taxonomy" id="263819"/>
    <lineage>
        <taxon>Bacteria</taxon>
        <taxon>Pseudomonadati</taxon>
        <taxon>Pseudomonadota</taxon>
        <taxon>Gammaproteobacteria</taxon>
        <taxon>Enterobacterales</taxon>
        <taxon>Yersiniaceae</taxon>
        <taxon>Yersinia</taxon>
    </lineage>
</organism>
<dbReference type="Pfam" id="PF05235">
    <property type="entry name" value="CHAD"/>
    <property type="match status" value="1"/>
</dbReference>
<dbReference type="Pfam" id="PF01928">
    <property type="entry name" value="CYTH"/>
    <property type="match status" value="1"/>
</dbReference>
<name>A0A0T9U4S1_YERAE</name>
<dbReference type="InterPro" id="IPR007899">
    <property type="entry name" value="CHAD_dom"/>
</dbReference>
<dbReference type="EMBL" id="CQEM01000009">
    <property type="protein sequence ID" value="CNL19529.1"/>
    <property type="molecule type" value="Genomic_DNA"/>
</dbReference>
<dbReference type="Proteomes" id="UP000040088">
    <property type="component" value="Unassembled WGS sequence"/>
</dbReference>
<dbReference type="InterPro" id="IPR033469">
    <property type="entry name" value="CYTH-like_dom_sf"/>
</dbReference>
<dbReference type="GO" id="GO:0004016">
    <property type="term" value="F:adenylate cyclase activity"/>
    <property type="evidence" value="ECO:0007669"/>
    <property type="project" value="UniProtKB-EC"/>
</dbReference>
<dbReference type="STRING" id="28152.CH54_3112"/>
<dbReference type="SMART" id="SM01118">
    <property type="entry name" value="CYTH"/>
    <property type="match status" value="1"/>
</dbReference>
<reference evidence="4" key="1">
    <citation type="submission" date="2015-03" db="EMBL/GenBank/DDBJ databases">
        <authorList>
            <consortium name="Pathogen Informatics"/>
        </authorList>
    </citation>
    <scope>NUCLEOTIDE SEQUENCE [LARGE SCALE GENOMIC DNA]</scope>
    <source>
        <strain evidence="4">IP27925</strain>
    </source>
</reference>
<keyword evidence="3" id="KW-0456">Lyase</keyword>
<evidence type="ECO:0000313" key="3">
    <source>
        <dbReference type="EMBL" id="CNL19529.1"/>
    </source>
</evidence>
<dbReference type="GO" id="GO:0050355">
    <property type="term" value="F:inorganic triphosphate phosphatase activity"/>
    <property type="evidence" value="ECO:0007669"/>
    <property type="project" value="InterPro"/>
</dbReference>
<proteinExistence type="predicted"/>
<evidence type="ECO:0000313" key="4">
    <source>
        <dbReference type="Proteomes" id="UP000040088"/>
    </source>
</evidence>
<gene>
    <name evidence="3" type="ORF">ERS008460_02150</name>
</gene>